<dbReference type="EMBL" id="CAWUHC010000021">
    <property type="protein sequence ID" value="CAK7217680.1"/>
    <property type="molecule type" value="Genomic_DNA"/>
</dbReference>
<dbReference type="InterPro" id="IPR013024">
    <property type="entry name" value="GGCT-like"/>
</dbReference>
<protein>
    <recommendedName>
        <fullName evidence="1">gamma-glutamylcyclotransferase</fullName>
        <ecNumber evidence="1">4.3.2.9</ecNumber>
    </recommendedName>
</protein>
<evidence type="ECO:0000256" key="2">
    <source>
        <dbReference type="ARBA" id="ARBA00023239"/>
    </source>
</evidence>
<comment type="caution">
    <text evidence="3">The sequence shown here is derived from an EMBL/GenBank/DDBJ whole genome shotgun (WGS) entry which is preliminary data.</text>
</comment>
<keyword evidence="2" id="KW-0456">Lyase</keyword>
<dbReference type="InterPro" id="IPR036568">
    <property type="entry name" value="GGCT-like_sf"/>
</dbReference>
<name>A0ABP0BDX0_9PEZI</name>
<dbReference type="Gene3D" id="3.10.490.10">
    <property type="entry name" value="Gamma-glutamyl cyclotransferase-like"/>
    <property type="match status" value="1"/>
</dbReference>
<dbReference type="InterPro" id="IPR017939">
    <property type="entry name" value="G-Glutamylcylcotransferase"/>
</dbReference>
<gene>
    <name evidence="3" type="ORF">SBRCBS47491_003251</name>
</gene>
<evidence type="ECO:0000313" key="3">
    <source>
        <dbReference type="EMBL" id="CAK7217680.1"/>
    </source>
</evidence>
<keyword evidence="4" id="KW-1185">Reference proteome</keyword>
<sequence>MLYFAYGSNMWLEQIARRCPETTYLGRGILYDYVWQINERGLANVVQAHLYDNLTSSSNDKSNTKNRPCVHGLVFDFGTSQRNEQNLDIHEGTRRGTYNKAYLDVELYLAPPQLRVSPENVLAHLKKETGDMRVKEMKRIESGVLVYLSEIHVTPAQIRRFDVSRMAKAVKCALSLGVPRAFIEQFIVPTIPGDLSSEMERVVGLPTGEESEVKAEGDEMVRKV</sequence>
<evidence type="ECO:0000313" key="4">
    <source>
        <dbReference type="Proteomes" id="UP001642406"/>
    </source>
</evidence>
<dbReference type="EC" id="4.3.2.9" evidence="1"/>
<organism evidence="3 4">
    <name type="scientific">Sporothrix bragantina</name>
    <dbReference type="NCBI Taxonomy" id="671064"/>
    <lineage>
        <taxon>Eukaryota</taxon>
        <taxon>Fungi</taxon>
        <taxon>Dikarya</taxon>
        <taxon>Ascomycota</taxon>
        <taxon>Pezizomycotina</taxon>
        <taxon>Sordariomycetes</taxon>
        <taxon>Sordariomycetidae</taxon>
        <taxon>Ophiostomatales</taxon>
        <taxon>Ophiostomataceae</taxon>
        <taxon>Sporothrix</taxon>
    </lineage>
</organism>
<evidence type="ECO:0000256" key="1">
    <source>
        <dbReference type="ARBA" id="ARBA00012346"/>
    </source>
</evidence>
<dbReference type="CDD" id="cd06661">
    <property type="entry name" value="GGCT_like"/>
    <property type="match status" value="1"/>
</dbReference>
<dbReference type="Proteomes" id="UP001642406">
    <property type="component" value="Unassembled WGS sequence"/>
</dbReference>
<dbReference type="PANTHER" id="PTHR12935:SF0">
    <property type="entry name" value="GAMMA-GLUTAMYLCYCLOTRANSFERASE"/>
    <property type="match status" value="1"/>
</dbReference>
<dbReference type="SUPFAM" id="SSF110857">
    <property type="entry name" value="Gamma-glutamyl cyclotransferase-like"/>
    <property type="match status" value="1"/>
</dbReference>
<accession>A0ABP0BDX0</accession>
<proteinExistence type="predicted"/>
<dbReference type="PANTHER" id="PTHR12935">
    <property type="entry name" value="GAMMA-GLUTAMYLCYCLOTRANSFERASE"/>
    <property type="match status" value="1"/>
</dbReference>
<reference evidence="3 4" key="1">
    <citation type="submission" date="2024-01" db="EMBL/GenBank/DDBJ databases">
        <authorList>
            <person name="Allen C."/>
            <person name="Tagirdzhanova G."/>
        </authorList>
    </citation>
    <scope>NUCLEOTIDE SEQUENCE [LARGE SCALE GENOMIC DNA]</scope>
</reference>